<name>A0ABU0FVR8_9BACI</name>
<dbReference type="EMBL" id="JAUSUN010000011">
    <property type="protein sequence ID" value="MDQ0414014.1"/>
    <property type="molecule type" value="Genomic_DNA"/>
</dbReference>
<keyword evidence="2" id="KW-1185">Reference proteome</keyword>
<gene>
    <name evidence="1" type="ORF">J2S25_002220</name>
</gene>
<proteinExistence type="predicted"/>
<sequence>MIDLGVVIVLMLSLWSITVTLKKLTASILQKQDQQLKLLEEIKDKLKNIS</sequence>
<evidence type="ECO:0000313" key="1">
    <source>
        <dbReference type="EMBL" id="MDQ0414014.1"/>
    </source>
</evidence>
<evidence type="ECO:0000313" key="2">
    <source>
        <dbReference type="Proteomes" id="UP001242313"/>
    </source>
</evidence>
<protein>
    <submittedName>
        <fullName evidence="1">Uncharacterized protein</fullName>
    </submittedName>
</protein>
<dbReference type="Proteomes" id="UP001242313">
    <property type="component" value="Unassembled WGS sequence"/>
</dbReference>
<organism evidence="1 2">
    <name type="scientific">Mesobacillus stamsii</name>
    <dbReference type="NCBI Taxonomy" id="225347"/>
    <lineage>
        <taxon>Bacteria</taxon>
        <taxon>Bacillati</taxon>
        <taxon>Bacillota</taxon>
        <taxon>Bacilli</taxon>
        <taxon>Bacillales</taxon>
        <taxon>Bacillaceae</taxon>
        <taxon>Mesobacillus</taxon>
    </lineage>
</organism>
<comment type="caution">
    <text evidence="1">The sequence shown here is derived from an EMBL/GenBank/DDBJ whole genome shotgun (WGS) entry which is preliminary data.</text>
</comment>
<reference evidence="1 2" key="1">
    <citation type="submission" date="2023-07" db="EMBL/GenBank/DDBJ databases">
        <title>Genomic Encyclopedia of Type Strains, Phase IV (KMG-IV): sequencing the most valuable type-strain genomes for metagenomic binning, comparative biology and taxonomic classification.</title>
        <authorList>
            <person name="Goeker M."/>
        </authorList>
    </citation>
    <scope>NUCLEOTIDE SEQUENCE [LARGE SCALE GENOMIC DNA]</scope>
    <source>
        <strain evidence="1 2">DSM 19598</strain>
    </source>
</reference>
<dbReference type="RefSeq" id="WP_198528147.1">
    <property type="nucleotide sequence ID" value="NZ_JAUSUN010000011.1"/>
</dbReference>
<accession>A0ABU0FVR8</accession>